<sequence>MVMAVNGARVIARWELMREWLKEQSNQWDLAKALEQYKARADECCASNLSVGVEKTLRGSSCKIRAAWALGDGTPWNPRTRRLFLGNPWLLDPEARPLSVPVGISYSAARNLATIEFPCCTL</sequence>
<dbReference type="Proteomes" id="UP000266723">
    <property type="component" value="Unassembled WGS sequence"/>
</dbReference>
<evidence type="ECO:0000313" key="1">
    <source>
        <dbReference type="EMBL" id="KAF3605719.1"/>
    </source>
</evidence>
<name>A0ABQ7ESB6_BRACR</name>
<evidence type="ECO:0000313" key="2">
    <source>
        <dbReference type="Proteomes" id="UP000266723"/>
    </source>
</evidence>
<keyword evidence="2" id="KW-1185">Reference proteome</keyword>
<dbReference type="EMBL" id="QGKV02000297">
    <property type="protein sequence ID" value="KAF3605719.1"/>
    <property type="molecule type" value="Genomic_DNA"/>
</dbReference>
<accession>A0ABQ7ESB6</accession>
<reference evidence="1 2" key="1">
    <citation type="journal article" date="2020" name="BMC Genomics">
        <title>Intraspecific diversification of the crop wild relative Brassica cretica Lam. using demographic model selection.</title>
        <authorList>
            <person name="Kioukis A."/>
            <person name="Michalopoulou V.A."/>
            <person name="Briers L."/>
            <person name="Pirintsos S."/>
            <person name="Studholme D.J."/>
            <person name="Pavlidis P."/>
            <person name="Sarris P.F."/>
        </authorList>
    </citation>
    <scope>NUCLEOTIDE SEQUENCE [LARGE SCALE GENOMIC DNA]</scope>
    <source>
        <strain evidence="2">cv. PFS-1207/04</strain>
    </source>
</reference>
<proteinExistence type="predicted"/>
<organism evidence="1 2">
    <name type="scientific">Brassica cretica</name>
    <name type="common">Mustard</name>
    <dbReference type="NCBI Taxonomy" id="69181"/>
    <lineage>
        <taxon>Eukaryota</taxon>
        <taxon>Viridiplantae</taxon>
        <taxon>Streptophyta</taxon>
        <taxon>Embryophyta</taxon>
        <taxon>Tracheophyta</taxon>
        <taxon>Spermatophyta</taxon>
        <taxon>Magnoliopsida</taxon>
        <taxon>eudicotyledons</taxon>
        <taxon>Gunneridae</taxon>
        <taxon>Pentapetalae</taxon>
        <taxon>rosids</taxon>
        <taxon>malvids</taxon>
        <taxon>Brassicales</taxon>
        <taxon>Brassicaceae</taxon>
        <taxon>Brassiceae</taxon>
        <taxon>Brassica</taxon>
    </lineage>
</organism>
<comment type="caution">
    <text evidence="1">The sequence shown here is derived from an EMBL/GenBank/DDBJ whole genome shotgun (WGS) entry which is preliminary data.</text>
</comment>
<gene>
    <name evidence="1" type="ORF">DY000_02047815</name>
</gene>
<protein>
    <submittedName>
        <fullName evidence="1">Uncharacterized protein</fullName>
    </submittedName>
</protein>